<keyword evidence="1" id="KW-0175">Coiled coil</keyword>
<feature type="region of interest" description="Disordered" evidence="2">
    <location>
        <begin position="1433"/>
        <end position="1465"/>
    </location>
</feature>
<evidence type="ECO:0000313" key="4">
    <source>
        <dbReference type="Proteomes" id="UP000265515"/>
    </source>
</evidence>
<feature type="compositionally biased region" description="Basic and acidic residues" evidence="2">
    <location>
        <begin position="1615"/>
        <end position="1630"/>
    </location>
</feature>
<feature type="coiled-coil region" evidence="1">
    <location>
        <begin position="295"/>
        <end position="378"/>
    </location>
</feature>
<dbReference type="EMBL" id="BFEA01000253">
    <property type="protein sequence ID" value="GBG76787.1"/>
    <property type="molecule type" value="Genomic_DNA"/>
</dbReference>
<feature type="compositionally biased region" description="Basic and acidic residues" evidence="2">
    <location>
        <begin position="1438"/>
        <end position="1460"/>
    </location>
</feature>
<proteinExistence type="predicted"/>
<feature type="region of interest" description="Disordered" evidence="2">
    <location>
        <begin position="1148"/>
        <end position="1186"/>
    </location>
</feature>
<feature type="region of interest" description="Disordered" evidence="2">
    <location>
        <begin position="1197"/>
        <end position="1216"/>
    </location>
</feature>
<sequence>MNYVVDRLCLAVPDEGGAEQPAGTAASSAAAGSGNGPCSNGGSVAAGTTGASEQGNAGDGGNAQASTASAGAAPGTKPRPRGPLVEIMCNDQVGVLNVQYLLREKAACRDELNAMGGGRVSSGQSSGKRTVNGDRSVCSRDVGEGVYDLSEDPRQLLSQKDAEIAELRSQLQKERLLKITCRRLGENFKEWKQKNRKAHETRSKEMKNVLATLSEVSKNYIANLQKLTQRAERTVTYHVDDEEDEIEELISAEAALVSDFGGEDEEWAEWRKSKHRRGHSLGGVAGIQTDDVIAQELLKREAFNLERKNMQLERDLDCYKSKIRHMEDNMDMVCKENMQLHGRDAQQRLELEEALRMKMEAEQRAEELAQELASLREEMMVRRTMEQSCARPAEANGAQSRHTPPAALIAVGSAGGMLVAPRGGWGLSTPKAVVKEMMSPAQTPAVEHVEEGELLLQGEEEEEEGSCASAGAESQRDDHRRAAAGGVLSGNDTNDTLYDINPLDMLNNDATVEMQGLTNNGPGSGQAASAGGAEGEVESVWKTGEMGPAISHHDHGGNSHSIPARQAVVTNHDDAAMDGKQPPPLRAATGPGPSRVVDGLNKRHAPRHVRTDSAFSAIHSPLPIASMLLPSDDNEDGCSKGAAEECQDNCGSVEIHELVESGTRQADIPRGTCTTAFVECGEVCREGVATDRMVEGATSPGEVDATGNEASPEGEGRTETSGFAVAVMDSAIDDAVVVRMGGVVGELVCADDVVLDCMAALDSCDVNYDISGFGSVEVRNSYEKYLTGGRGASPRCLIINAAADPVSESSGGCGSGSPSRGRAERRNGLKTSRSLWCPASCLPEDCYAGASVEEGDVTYPRPIICYGEQSEEDGLHEDDARVFPPTVCDSVQGRWHSHREDCTTNSDGRASTASTLVEILVSPREGKLLATGSAVGARTCRDAPRKGENSLWRPAHLSSGGADDSREINEARDRRIYSTTQHNPSSLWVGNMPGVSSVRVDSLAGIDLADMSVGAASSGLSMLPQRVERLGDCEMDAGAGSVVREGKHSEAFWRGHAECSAAGRNRDKMDLLCRCSSLADSQRSPEWNAEQESMHWTSDFPEAACCQGEDDRRFTSLTVSVSDSVLMQSLGEDDDGASNDGEVLIGESLSGAIPGDEGSPGRERQKGREREPLCPSDPPSNGSSLDRLVDELLANGHIGGADDVNPSPVCRKEDGEQQCSNDAAWERTKVESYPCRQSEEYRDHGDEVCMDGEGSTISEEERDGEGQYEEVETKAAGEEDTELLPKQGNSGDCLGSTSGGGKVSACPGRTAGTSGTVNALLSAGGMSGYGWPLSSDRMDCFARQRLVLGQVEAAVEEEEMNKVYVLLKKNRWKEGQEGADGAVKIVGSSSSGGSSTDESAAAVVAAARAAELHLNADGQVAPVHFEDGLDSASTITEEDTRSIKESDISLDDSHDEHDAEGLGCHTRSGVGSRVAGRASVLCRKEWGAGGGGLRGRGVNDLPKKPARRIVGSLANGCLPLGPKSKIGATLDASHHEEASPLERVKSGIGKGVGSVGHQAGRSVCGKKGGSGCSSVGHPSTKSDRSCIRRGYGGPPRTDERKGVGAAGRAKLPFDQVHKVEGTEKRGRGDAKPLLGVGRPKRSLVERI</sequence>
<feature type="compositionally biased region" description="Acidic residues" evidence="2">
    <location>
        <begin position="1258"/>
        <end position="1270"/>
    </location>
</feature>
<feature type="region of interest" description="Disordered" evidence="2">
    <location>
        <begin position="805"/>
        <end position="827"/>
    </location>
</feature>
<organism evidence="3 4">
    <name type="scientific">Chara braunii</name>
    <name type="common">Braun's stonewort</name>
    <dbReference type="NCBI Taxonomy" id="69332"/>
    <lineage>
        <taxon>Eukaryota</taxon>
        <taxon>Viridiplantae</taxon>
        <taxon>Streptophyta</taxon>
        <taxon>Charophyceae</taxon>
        <taxon>Charales</taxon>
        <taxon>Characeae</taxon>
        <taxon>Chara</taxon>
    </lineage>
</organism>
<keyword evidence="4" id="KW-1185">Reference proteome</keyword>
<reference evidence="3 4" key="1">
    <citation type="journal article" date="2018" name="Cell">
        <title>The Chara Genome: Secondary Complexity and Implications for Plant Terrestrialization.</title>
        <authorList>
            <person name="Nishiyama T."/>
            <person name="Sakayama H."/>
            <person name="Vries J.D."/>
            <person name="Buschmann H."/>
            <person name="Saint-Marcoux D."/>
            <person name="Ullrich K.K."/>
            <person name="Haas F.B."/>
            <person name="Vanderstraeten L."/>
            <person name="Becker D."/>
            <person name="Lang D."/>
            <person name="Vosolsobe S."/>
            <person name="Rombauts S."/>
            <person name="Wilhelmsson P.K.I."/>
            <person name="Janitza P."/>
            <person name="Kern R."/>
            <person name="Heyl A."/>
            <person name="Rumpler F."/>
            <person name="Villalobos L.I.A.C."/>
            <person name="Clay J.M."/>
            <person name="Skokan R."/>
            <person name="Toyoda A."/>
            <person name="Suzuki Y."/>
            <person name="Kagoshima H."/>
            <person name="Schijlen E."/>
            <person name="Tajeshwar N."/>
            <person name="Catarino B."/>
            <person name="Hetherington A.J."/>
            <person name="Saltykova A."/>
            <person name="Bonnot C."/>
            <person name="Breuninger H."/>
            <person name="Symeonidi A."/>
            <person name="Radhakrishnan G.V."/>
            <person name="Van Nieuwerburgh F."/>
            <person name="Deforce D."/>
            <person name="Chang C."/>
            <person name="Karol K.G."/>
            <person name="Hedrich R."/>
            <person name="Ulvskov P."/>
            <person name="Glockner G."/>
            <person name="Delwiche C.F."/>
            <person name="Petrasek J."/>
            <person name="Van de Peer Y."/>
            <person name="Friml J."/>
            <person name="Beilby M."/>
            <person name="Dolan L."/>
            <person name="Kohara Y."/>
            <person name="Sugano S."/>
            <person name="Fujiyama A."/>
            <person name="Delaux P.-M."/>
            <person name="Quint M."/>
            <person name="TheiBen G."/>
            <person name="Hagemann M."/>
            <person name="Harholt J."/>
            <person name="Dunand C."/>
            <person name="Zachgo S."/>
            <person name="Langdale J."/>
            <person name="Maumus F."/>
            <person name="Straeten D.V.D."/>
            <person name="Gould S.B."/>
            <person name="Rensing S.A."/>
        </authorList>
    </citation>
    <scope>NUCLEOTIDE SEQUENCE [LARGE SCALE GENOMIC DNA]</scope>
    <source>
        <strain evidence="3 4">S276</strain>
    </source>
</reference>
<gene>
    <name evidence="3" type="ORF">CBR_g23003</name>
</gene>
<feature type="compositionally biased region" description="Basic and acidic residues" evidence="2">
    <location>
        <begin position="1159"/>
        <end position="1172"/>
    </location>
</feature>
<feature type="region of interest" description="Disordered" evidence="2">
    <location>
        <begin position="14"/>
        <end position="83"/>
    </location>
</feature>
<name>A0A388L3B2_CHABU</name>
<feature type="region of interest" description="Disordered" evidence="2">
    <location>
        <begin position="695"/>
        <end position="719"/>
    </location>
</feature>
<feature type="region of interest" description="Disordered" evidence="2">
    <location>
        <begin position="514"/>
        <end position="537"/>
    </location>
</feature>
<accession>A0A388L3B2</accession>
<comment type="caution">
    <text evidence="3">The sequence shown here is derived from an EMBL/GenBank/DDBJ whole genome shotgun (WGS) entry which is preliminary data.</text>
</comment>
<feature type="region of interest" description="Disordered" evidence="2">
    <location>
        <begin position="940"/>
        <end position="965"/>
    </location>
</feature>
<feature type="region of interest" description="Disordered" evidence="2">
    <location>
        <begin position="1246"/>
        <end position="1289"/>
    </location>
</feature>
<evidence type="ECO:0000256" key="2">
    <source>
        <dbReference type="SAM" id="MobiDB-lite"/>
    </source>
</evidence>
<dbReference type="Proteomes" id="UP000265515">
    <property type="component" value="Unassembled WGS sequence"/>
</dbReference>
<evidence type="ECO:0000256" key="1">
    <source>
        <dbReference type="SAM" id="Coils"/>
    </source>
</evidence>
<feature type="region of interest" description="Disordered" evidence="2">
    <location>
        <begin position="457"/>
        <end position="495"/>
    </location>
</feature>
<feature type="region of interest" description="Disordered" evidence="2">
    <location>
        <begin position="1559"/>
        <end position="1647"/>
    </location>
</feature>
<feature type="compositionally biased region" description="Low complexity" evidence="2">
    <location>
        <begin position="21"/>
        <end position="76"/>
    </location>
</feature>
<evidence type="ECO:0000313" key="3">
    <source>
        <dbReference type="EMBL" id="GBG76787.1"/>
    </source>
</evidence>
<dbReference type="Gramene" id="GBG76787">
    <property type="protein sequence ID" value="GBG76787"/>
    <property type="gene ID" value="CBR_g23003"/>
</dbReference>
<feature type="region of interest" description="Disordered" evidence="2">
    <location>
        <begin position="117"/>
        <end position="137"/>
    </location>
</feature>
<protein>
    <submittedName>
        <fullName evidence="3">Uncharacterized protein</fullName>
    </submittedName>
</protein>